<comment type="caution">
    <text evidence="3">The sequence shown here is derived from an EMBL/GenBank/DDBJ whole genome shotgun (WGS) entry which is preliminary data.</text>
</comment>
<feature type="region of interest" description="Disordered" evidence="1">
    <location>
        <begin position="1"/>
        <end position="43"/>
    </location>
</feature>
<protein>
    <recommendedName>
        <fullName evidence="2">Mu-like prophage FluMu N-terminal domain-containing protein</fullName>
    </recommendedName>
</protein>
<dbReference type="InterPro" id="IPR041227">
    <property type="entry name" value="FluMu_N"/>
</dbReference>
<evidence type="ECO:0000313" key="3">
    <source>
        <dbReference type="EMBL" id="MBD8890154.1"/>
    </source>
</evidence>
<evidence type="ECO:0000313" key="4">
    <source>
        <dbReference type="Proteomes" id="UP000632063"/>
    </source>
</evidence>
<proteinExistence type="predicted"/>
<reference evidence="4" key="1">
    <citation type="submission" date="2020-09" db="EMBL/GenBank/DDBJ databases">
        <title>The genome sequence of strain Labrenzia suaedae 4C16A.</title>
        <authorList>
            <person name="Liu Y."/>
        </authorList>
    </citation>
    <scope>NUCLEOTIDE SEQUENCE [LARGE SCALE GENOMIC DNA]</scope>
    <source>
        <strain evidence="4">4C16A</strain>
    </source>
</reference>
<dbReference type="Pfam" id="PF17891">
    <property type="entry name" value="FluMu_N"/>
    <property type="match status" value="1"/>
</dbReference>
<feature type="domain" description="Mu-like prophage FluMu N-terminal" evidence="2">
    <location>
        <begin position="39"/>
        <end position="79"/>
    </location>
</feature>
<evidence type="ECO:0000256" key="1">
    <source>
        <dbReference type="SAM" id="MobiDB-lite"/>
    </source>
</evidence>
<dbReference type="SUPFAM" id="SSF160059">
    <property type="entry name" value="PriA/YqbF domain"/>
    <property type="match status" value="1"/>
</dbReference>
<dbReference type="Proteomes" id="UP000632063">
    <property type="component" value="Unassembled WGS sequence"/>
</dbReference>
<dbReference type="EMBL" id="JACYXI010000001">
    <property type="protein sequence ID" value="MBD8890154.1"/>
    <property type="molecule type" value="Genomic_DNA"/>
</dbReference>
<name>A0ABR9CHH3_9HYPH</name>
<feature type="compositionally biased region" description="Basic and acidic residues" evidence="1">
    <location>
        <begin position="8"/>
        <end position="27"/>
    </location>
</feature>
<gene>
    <name evidence="3" type="ORF">IG616_01220</name>
</gene>
<dbReference type="Gene3D" id="3.40.5.80">
    <property type="match status" value="1"/>
</dbReference>
<organism evidence="3 4">
    <name type="scientific">Roseibium litorale</name>
    <dbReference type="NCBI Taxonomy" id="2803841"/>
    <lineage>
        <taxon>Bacteria</taxon>
        <taxon>Pseudomonadati</taxon>
        <taxon>Pseudomonadota</taxon>
        <taxon>Alphaproteobacteria</taxon>
        <taxon>Hyphomicrobiales</taxon>
        <taxon>Stappiaceae</taxon>
        <taxon>Roseibium</taxon>
    </lineage>
</organism>
<dbReference type="RefSeq" id="WP_192145648.1">
    <property type="nucleotide sequence ID" value="NZ_JACYXI010000001.1"/>
</dbReference>
<evidence type="ECO:0000259" key="2">
    <source>
        <dbReference type="Pfam" id="PF17891"/>
    </source>
</evidence>
<reference evidence="3 4" key="2">
    <citation type="journal article" date="2021" name="Int. J. Syst. Evol. Microbiol.">
        <title>Roseibium litorale sp. nov., isolated from a tidal flat sediment and proposal for the reclassification of Labrenzia polysiphoniae as Roseibium polysiphoniae comb. nov.</title>
        <authorList>
            <person name="Liu Y."/>
            <person name="Pei T."/>
            <person name="Du J."/>
            <person name="Chao M."/>
            <person name="Deng M.R."/>
            <person name="Zhu H."/>
        </authorList>
    </citation>
    <scope>NUCLEOTIDE SEQUENCE [LARGE SCALE GENOMIC DNA]</scope>
    <source>
        <strain evidence="3 4">4C16A</strain>
    </source>
</reference>
<sequence length="80" mass="8528">MTTPKIPETGKDDAKEKAGASKAKAGERAGGLRISAKREGGIRRAGVRHSFEATDHPEGTFTAKEIEQLKADPDLVVVEI</sequence>
<keyword evidence="4" id="KW-1185">Reference proteome</keyword>
<accession>A0ABR9CHH3</accession>